<dbReference type="SUPFAM" id="SSF52317">
    <property type="entry name" value="Class I glutamine amidotransferase-like"/>
    <property type="match status" value="1"/>
</dbReference>
<dbReference type="RefSeq" id="WP_093042581.1">
    <property type="nucleotide sequence ID" value="NZ_FNQR01000002.1"/>
</dbReference>
<dbReference type="Proteomes" id="UP000198584">
    <property type="component" value="Unassembled WGS sequence"/>
</dbReference>
<evidence type="ECO:0000313" key="1">
    <source>
        <dbReference type="EMBL" id="SEA05385.1"/>
    </source>
</evidence>
<sequence>MEKIIGVGAGISRDEGGPFPGYRRYFANEDYIEAVYASGGLPFILPVLDSEDAIKRQVESIDGLLLTGGNDVNPLKYGEEPVLMEHPPYPERDNAELLLVKETVRQEKPVLGFCRGIHILNVAFGGTLYQDISHKDGETIEHNQYSNGNMVSHTITFDQESRFYDIFGEEFQVNSFHHQAVKDVADGFRATAEAKDGIVEVIEKKDKDNFVTGIQFHPELFEADHERMRKVFDIFVSYAGK</sequence>
<dbReference type="Pfam" id="PF07722">
    <property type="entry name" value="Peptidase_C26"/>
    <property type="match status" value="1"/>
</dbReference>
<dbReference type="InterPro" id="IPR011697">
    <property type="entry name" value="Peptidase_C26"/>
</dbReference>
<organism evidence="1 2">
    <name type="scientific">Thalassobacillus cyri</name>
    <dbReference type="NCBI Taxonomy" id="571932"/>
    <lineage>
        <taxon>Bacteria</taxon>
        <taxon>Bacillati</taxon>
        <taxon>Bacillota</taxon>
        <taxon>Bacilli</taxon>
        <taxon>Bacillales</taxon>
        <taxon>Bacillaceae</taxon>
        <taxon>Thalassobacillus</taxon>
    </lineage>
</organism>
<keyword evidence="1" id="KW-0808">Transferase</keyword>
<protein>
    <submittedName>
        <fullName evidence="1">Putative glutamine amidotransferase</fullName>
    </submittedName>
</protein>
<proteinExistence type="predicted"/>
<dbReference type="GO" id="GO:0016740">
    <property type="term" value="F:transferase activity"/>
    <property type="evidence" value="ECO:0007669"/>
    <property type="project" value="UniProtKB-KW"/>
</dbReference>
<dbReference type="PANTHER" id="PTHR43235">
    <property type="entry name" value="GLUTAMINE AMIDOTRANSFERASE PB2B2.05-RELATED"/>
    <property type="match status" value="1"/>
</dbReference>
<dbReference type="OrthoDB" id="9813383at2"/>
<accession>A0A1H3Y0Y6</accession>
<dbReference type="GO" id="GO:0033969">
    <property type="term" value="F:gamma-glutamyl-gamma-aminobutyrate hydrolase activity"/>
    <property type="evidence" value="ECO:0007669"/>
    <property type="project" value="TreeGrafter"/>
</dbReference>
<dbReference type="InterPro" id="IPR029062">
    <property type="entry name" value="Class_I_gatase-like"/>
</dbReference>
<keyword evidence="2" id="KW-1185">Reference proteome</keyword>
<dbReference type="EMBL" id="FNQR01000002">
    <property type="protein sequence ID" value="SEA05385.1"/>
    <property type="molecule type" value="Genomic_DNA"/>
</dbReference>
<name>A0A1H3Y0Y6_9BACI</name>
<dbReference type="GO" id="GO:0005829">
    <property type="term" value="C:cytosol"/>
    <property type="evidence" value="ECO:0007669"/>
    <property type="project" value="TreeGrafter"/>
</dbReference>
<dbReference type="PROSITE" id="PS51273">
    <property type="entry name" value="GATASE_TYPE_1"/>
    <property type="match status" value="1"/>
</dbReference>
<dbReference type="Gene3D" id="3.40.50.880">
    <property type="match status" value="1"/>
</dbReference>
<dbReference type="AlphaFoldDB" id="A0A1H3Y0Y6"/>
<reference evidence="1 2" key="1">
    <citation type="submission" date="2016-10" db="EMBL/GenBank/DDBJ databases">
        <authorList>
            <person name="de Groot N.N."/>
        </authorList>
    </citation>
    <scope>NUCLEOTIDE SEQUENCE [LARGE SCALE GENOMIC DNA]</scope>
    <source>
        <strain evidence="1 2">CCM7597</strain>
    </source>
</reference>
<dbReference type="CDD" id="cd01745">
    <property type="entry name" value="GATase1_2"/>
    <property type="match status" value="1"/>
</dbReference>
<dbReference type="GO" id="GO:0006598">
    <property type="term" value="P:polyamine catabolic process"/>
    <property type="evidence" value="ECO:0007669"/>
    <property type="project" value="TreeGrafter"/>
</dbReference>
<evidence type="ECO:0000313" key="2">
    <source>
        <dbReference type="Proteomes" id="UP000198584"/>
    </source>
</evidence>
<dbReference type="STRING" id="571932.SAMN05421743_102333"/>
<gene>
    <name evidence="1" type="ORF">SAMN05421743_102333</name>
</gene>
<keyword evidence="1" id="KW-0315">Glutamine amidotransferase</keyword>
<dbReference type="PANTHER" id="PTHR43235:SF1">
    <property type="entry name" value="GLUTAMINE AMIDOTRANSFERASE PB2B2.05-RELATED"/>
    <property type="match status" value="1"/>
</dbReference>
<dbReference type="InterPro" id="IPR044668">
    <property type="entry name" value="PuuD-like"/>
</dbReference>